<gene>
    <name evidence="2" type="ORF">GCM10007350_31770</name>
</gene>
<dbReference type="Proteomes" id="UP000604737">
    <property type="component" value="Unassembled WGS sequence"/>
</dbReference>
<feature type="region of interest" description="Disordered" evidence="1">
    <location>
        <begin position="63"/>
        <end position="85"/>
    </location>
</feature>
<reference evidence="3" key="1">
    <citation type="journal article" date="2019" name="Int. J. Syst. Evol. Microbiol.">
        <title>The Global Catalogue of Microorganisms (GCM) 10K type strain sequencing project: providing services to taxonomists for standard genome sequencing and annotation.</title>
        <authorList>
            <consortium name="The Broad Institute Genomics Platform"/>
            <consortium name="The Broad Institute Genome Sequencing Center for Infectious Disease"/>
            <person name="Wu L."/>
            <person name="Ma J."/>
        </authorList>
    </citation>
    <scope>NUCLEOTIDE SEQUENCE [LARGE SCALE GENOMIC DNA]</scope>
    <source>
        <strain evidence="3">KCTC 23701</strain>
    </source>
</reference>
<sequence>MRLFPDSGTAASQACDADAEKGPKPLFDFAHDDARQRRASEPKQPVFTRSAETGVDVKSMRISSIGWTRDAQAQPPGISSGSGPA</sequence>
<feature type="compositionally biased region" description="Basic and acidic residues" evidence="1">
    <location>
        <begin position="18"/>
        <end position="28"/>
    </location>
</feature>
<proteinExistence type="predicted"/>
<evidence type="ECO:0000256" key="1">
    <source>
        <dbReference type="SAM" id="MobiDB-lite"/>
    </source>
</evidence>
<evidence type="ECO:0000313" key="3">
    <source>
        <dbReference type="Proteomes" id="UP000604737"/>
    </source>
</evidence>
<comment type="caution">
    <text evidence="2">The sequence shown here is derived from an EMBL/GenBank/DDBJ whole genome shotgun (WGS) entry which is preliminary data.</text>
</comment>
<feature type="region of interest" description="Disordered" evidence="1">
    <location>
        <begin position="1"/>
        <end position="28"/>
    </location>
</feature>
<organism evidence="2 3">
    <name type="scientific">Jeongeupia chitinilytica</name>
    <dbReference type="NCBI Taxonomy" id="1041641"/>
    <lineage>
        <taxon>Bacteria</taxon>
        <taxon>Pseudomonadati</taxon>
        <taxon>Pseudomonadota</taxon>
        <taxon>Betaproteobacteria</taxon>
        <taxon>Neisseriales</taxon>
        <taxon>Chitinibacteraceae</taxon>
        <taxon>Jeongeupia</taxon>
    </lineage>
</organism>
<evidence type="ECO:0000313" key="2">
    <source>
        <dbReference type="EMBL" id="GHD67704.1"/>
    </source>
</evidence>
<protein>
    <submittedName>
        <fullName evidence="2">Uncharacterized protein</fullName>
    </submittedName>
</protein>
<dbReference type="EMBL" id="BMYO01000009">
    <property type="protein sequence ID" value="GHD67704.1"/>
    <property type="molecule type" value="Genomic_DNA"/>
</dbReference>
<keyword evidence="3" id="KW-1185">Reference proteome</keyword>
<accession>A0ABQ3H481</accession>
<name>A0ABQ3H481_9NEIS</name>